<dbReference type="InterPro" id="IPR007568">
    <property type="entry name" value="RTA1"/>
</dbReference>
<evidence type="ECO:0000256" key="3">
    <source>
        <dbReference type="ARBA" id="ARBA00022989"/>
    </source>
</evidence>
<dbReference type="InParanoid" id="A0A1Y2M018"/>
<dbReference type="Proteomes" id="UP000193240">
    <property type="component" value="Unassembled WGS sequence"/>
</dbReference>
<keyword evidence="8" id="KW-1185">Reference proteome</keyword>
<keyword evidence="6" id="KW-0732">Signal</keyword>
<sequence length="331" mass="35732">MGSKRLTTLAIAAGLITLAFAAEDRPHGNYRLCTEVTPECPAIASTYGYYPILSVNSFFLALFGLCCLTSLIIGVWSNTWTYTVALGGGTLLETAGYVGRLLMHGNPWSDSGFRLQIVCLILGPSLIAAAIYLTLKHFVLYCGPQYSPLKPRLYPWVFIGCDIGSIVLQACGGGIAAAAGSSNISLLNAGNNLIIAGIAFQVATMVGCGLLVLLYIWRYRKGAPVKGQIDEKSNYQLSKEQGTLSLGRIKSFAFAVGLAYVTVLIRCIYRLPEMAGGWGNPLMRNEKEFLLLDGMMIGIACTCLTVLHPAFFFPPFAAFRHGKRRTGSEST</sequence>
<feature type="transmembrane region" description="Helical" evidence="5">
    <location>
        <begin position="193"/>
        <end position="217"/>
    </location>
</feature>
<keyword evidence="4 5" id="KW-0472">Membrane</keyword>
<feature type="signal peptide" evidence="6">
    <location>
        <begin position="1"/>
        <end position="21"/>
    </location>
</feature>
<dbReference type="AlphaFoldDB" id="A0A1Y2M018"/>
<evidence type="ECO:0000313" key="7">
    <source>
        <dbReference type="EMBL" id="OSS49485.1"/>
    </source>
</evidence>
<dbReference type="GO" id="GO:0005886">
    <property type="term" value="C:plasma membrane"/>
    <property type="evidence" value="ECO:0007669"/>
    <property type="project" value="TreeGrafter"/>
</dbReference>
<evidence type="ECO:0008006" key="9">
    <source>
        <dbReference type="Google" id="ProtNLM"/>
    </source>
</evidence>
<comment type="subcellular location">
    <subcellularLocation>
        <location evidence="1">Membrane</location>
        <topology evidence="1">Multi-pass membrane protein</topology>
    </subcellularLocation>
</comment>
<organism evidence="7 8">
    <name type="scientific">Epicoccum nigrum</name>
    <name type="common">Soil fungus</name>
    <name type="synonym">Epicoccum purpurascens</name>
    <dbReference type="NCBI Taxonomy" id="105696"/>
    <lineage>
        <taxon>Eukaryota</taxon>
        <taxon>Fungi</taxon>
        <taxon>Dikarya</taxon>
        <taxon>Ascomycota</taxon>
        <taxon>Pezizomycotina</taxon>
        <taxon>Dothideomycetes</taxon>
        <taxon>Pleosporomycetidae</taxon>
        <taxon>Pleosporales</taxon>
        <taxon>Pleosporineae</taxon>
        <taxon>Didymellaceae</taxon>
        <taxon>Epicoccum</taxon>
    </lineage>
</organism>
<feature type="transmembrane region" description="Helical" evidence="5">
    <location>
        <begin position="156"/>
        <end position="181"/>
    </location>
</feature>
<reference evidence="7 8" key="1">
    <citation type="journal article" date="2017" name="Genome Announc.">
        <title>Genome sequence of the saprophytic ascomycete Epicoccum nigrum ICMP 19927 strain isolated from New Zealand.</title>
        <authorList>
            <person name="Fokin M."/>
            <person name="Fleetwood D."/>
            <person name="Weir B.S."/>
            <person name="Villas-Boas S.G."/>
        </authorList>
    </citation>
    <scope>NUCLEOTIDE SEQUENCE [LARGE SCALE GENOMIC DNA]</scope>
    <source>
        <strain evidence="7 8">ICMP 19927</strain>
    </source>
</reference>
<proteinExistence type="predicted"/>
<dbReference type="EMBL" id="KZ107844">
    <property type="protein sequence ID" value="OSS49485.1"/>
    <property type="molecule type" value="Genomic_DNA"/>
</dbReference>
<accession>A0A1Y2M018</accession>
<evidence type="ECO:0000256" key="2">
    <source>
        <dbReference type="ARBA" id="ARBA00022692"/>
    </source>
</evidence>
<dbReference type="STRING" id="105696.A0A1Y2M018"/>
<feature type="transmembrane region" description="Helical" evidence="5">
    <location>
        <begin position="57"/>
        <end position="76"/>
    </location>
</feature>
<dbReference type="Pfam" id="PF04479">
    <property type="entry name" value="RTA1"/>
    <property type="match status" value="1"/>
</dbReference>
<feature type="transmembrane region" description="Helical" evidence="5">
    <location>
        <begin position="291"/>
        <end position="316"/>
    </location>
</feature>
<feature type="transmembrane region" description="Helical" evidence="5">
    <location>
        <begin position="252"/>
        <end position="271"/>
    </location>
</feature>
<protein>
    <recommendedName>
        <fullName evidence="9">Parasitic phase-specific protein PSP-1</fullName>
    </recommendedName>
</protein>
<gene>
    <name evidence="7" type="ORF">B5807_05614</name>
</gene>
<keyword evidence="3 5" id="KW-1133">Transmembrane helix</keyword>
<dbReference type="PANTHER" id="PTHR31465:SF8">
    <property type="entry name" value="DOMAIN PROTEIN, PUTATIVE (AFU_ORTHOLOGUE AFUA_6G14140)-RELATED"/>
    <property type="match status" value="1"/>
</dbReference>
<evidence type="ECO:0000256" key="5">
    <source>
        <dbReference type="SAM" id="Phobius"/>
    </source>
</evidence>
<feature type="chain" id="PRO_5010986532" description="Parasitic phase-specific protein PSP-1" evidence="6">
    <location>
        <begin position="22"/>
        <end position="331"/>
    </location>
</feature>
<evidence type="ECO:0000313" key="8">
    <source>
        <dbReference type="Proteomes" id="UP000193240"/>
    </source>
</evidence>
<evidence type="ECO:0000256" key="6">
    <source>
        <dbReference type="SAM" id="SignalP"/>
    </source>
</evidence>
<dbReference type="GO" id="GO:0000324">
    <property type="term" value="C:fungal-type vacuole"/>
    <property type="evidence" value="ECO:0007669"/>
    <property type="project" value="TreeGrafter"/>
</dbReference>
<name>A0A1Y2M018_EPING</name>
<feature type="transmembrane region" description="Helical" evidence="5">
    <location>
        <begin position="83"/>
        <end position="103"/>
    </location>
</feature>
<evidence type="ECO:0000256" key="1">
    <source>
        <dbReference type="ARBA" id="ARBA00004141"/>
    </source>
</evidence>
<keyword evidence="2 5" id="KW-0812">Transmembrane</keyword>
<feature type="transmembrane region" description="Helical" evidence="5">
    <location>
        <begin position="115"/>
        <end position="135"/>
    </location>
</feature>
<dbReference type="PANTHER" id="PTHR31465">
    <property type="entry name" value="PROTEIN RTA1-RELATED"/>
    <property type="match status" value="1"/>
</dbReference>
<evidence type="ECO:0000256" key="4">
    <source>
        <dbReference type="ARBA" id="ARBA00023136"/>
    </source>
</evidence>